<comment type="caution">
    <text evidence="1">The sequence shown here is derived from an EMBL/GenBank/DDBJ whole genome shotgun (WGS) entry which is preliminary data.</text>
</comment>
<dbReference type="Proteomes" id="UP000499080">
    <property type="component" value="Unassembled WGS sequence"/>
</dbReference>
<keyword evidence="2" id="KW-1185">Reference proteome</keyword>
<organism evidence="1 2">
    <name type="scientific">Araneus ventricosus</name>
    <name type="common">Orbweaver spider</name>
    <name type="synonym">Epeira ventricosa</name>
    <dbReference type="NCBI Taxonomy" id="182803"/>
    <lineage>
        <taxon>Eukaryota</taxon>
        <taxon>Metazoa</taxon>
        <taxon>Ecdysozoa</taxon>
        <taxon>Arthropoda</taxon>
        <taxon>Chelicerata</taxon>
        <taxon>Arachnida</taxon>
        <taxon>Araneae</taxon>
        <taxon>Araneomorphae</taxon>
        <taxon>Entelegynae</taxon>
        <taxon>Araneoidea</taxon>
        <taxon>Araneidae</taxon>
        <taxon>Araneus</taxon>
    </lineage>
</organism>
<protein>
    <recommendedName>
        <fullName evidence="3">CCHC-type domain-containing protein</fullName>
    </recommendedName>
</protein>
<dbReference type="EMBL" id="BGPR01004674">
    <property type="protein sequence ID" value="GBN02088.1"/>
    <property type="molecule type" value="Genomic_DNA"/>
</dbReference>
<evidence type="ECO:0000313" key="1">
    <source>
        <dbReference type="EMBL" id="GBN02088.1"/>
    </source>
</evidence>
<dbReference type="AlphaFoldDB" id="A0A4Y2KIB7"/>
<sequence>MENQTELEAAKTFLESRPDITDNFQITIASKRKPKIILYNINKDINAEQLLEGLLEKNVILSNTKNEALIKVDFPIEPRGRDIKHWVVTVEPVIFKDKSGLYFEWGRVRFTEFIGIKQCRTCAAFAHTAKDCPDREKPTCGDCSQPYKEGHSCRVQRCKNCVLANEKFWAGWGVRHSVFDRQCMSYQRQREIITKRTDYGFKRT</sequence>
<evidence type="ECO:0008006" key="3">
    <source>
        <dbReference type="Google" id="ProtNLM"/>
    </source>
</evidence>
<accession>A0A4Y2KIB7</accession>
<evidence type="ECO:0000313" key="2">
    <source>
        <dbReference type="Proteomes" id="UP000499080"/>
    </source>
</evidence>
<dbReference type="OrthoDB" id="6505565at2759"/>
<proteinExistence type="predicted"/>
<name>A0A4Y2KIB7_ARAVE</name>
<gene>
    <name evidence="1" type="ORF">AVEN_73290_1</name>
</gene>
<reference evidence="1 2" key="1">
    <citation type="journal article" date="2019" name="Sci. Rep.">
        <title>Orb-weaving spider Araneus ventricosus genome elucidates the spidroin gene catalogue.</title>
        <authorList>
            <person name="Kono N."/>
            <person name="Nakamura H."/>
            <person name="Ohtoshi R."/>
            <person name="Moran D.A.P."/>
            <person name="Shinohara A."/>
            <person name="Yoshida Y."/>
            <person name="Fujiwara M."/>
            <person name="Mori M."/>
            <person name="Tomita M."/>
            <person name="Arakawa K."/>
        </authorList>
    </citation>
    <scope>NUCLEOTIDE SEQUENCE [LARGE SCALE GENOMIC DNA]</scope>
</reference>